<dbReference type="InterPro" id="IPR047173">
    <property type="entry name" value="STRAD_A/B-like"/>
</dbReference>
<dbReference type="Gene3D" id="1.10.510.10">
    <property type="entry name" value="Transferase(Phosphotransferase) domain 1"/>
    <property type="match status" value="1"/>
</dbReference>
<protein>
    <recommendedName>
        <fullName evidence="2">Protein kinase domain-containing protein</fullName>
    </recommendedName>
</protein>
<evidence type="ECO:0000313" key="4">
    <source>
        <dbReference type="Proteomes" id="UP000290289"/>
    </source>
</evidence>
<evidence type="ECO:0000313" key="3">
    <source>
        <dbReference type="EMBL" id="RXH70713.1"/>
    </source>
</evidence>
<comment type="similarity">
    <text evidence="1">Belongs to the protein kinase superfamily. STE Ser/Thr protein kinase family. STE20 subfamily.</text>
</comment>
<evidence type="ECO:0000256" key="1">
    <source>
        <dbReference type="ARBA" id="ARBA00008874"/>
    </source>
</evidence>
<dbReference type="SUPFAM" id="SSF56112">
    <property type="entry name" value="Protein kinase-like (PK-like)"/>
    <property type="match status" value="1"/>
</dbReference>
<dbReference type="GO" id="GO:0005524">
    <property type="term" value="F:ATP binding"/>
    <property type="evidence" value="ECO:0007669"/>
    <property type="project" value="InterPro"/>
</dbReference>
<dbReference type="PROSITE" id="PS50011">
    <property type="entry name" value="PROTEIN_KINASE_DOM"/>
    <property type="match status" value="1"/>
</dbReference>
<dbReference type="GO" id="GO:0043539">
    <property type="term" value="F:protein serine/threonine kinase activator activity"/>
    <property type="evidence" value="ECO:0007669"/>
    <property type="project" value="InterPro"/>
</dbReference>
<organism evidence="3 4">
    <name type="scientific">Malus domestica</name>
    <name type="common">Apple</name>
    <name type="synonym">Pyrus malus</name>
    <dbReference type="NCBI Taxonomy" id="3750"/>
    <lineage>
        <taxon>Eukaryota</taxon>
        <taxon>Viridiplantae</taxon>
        <taxon>Streptophyta</taxon>
        <taxon>Embryophyta</taxon>
        <taxon>Tracheophyta</taxon>
        <taxon>Spermatophyta</taxon>
        <taxon>Magnoliopsida</taxon>
        <taxon>eudicotyledons</taxon>
        <taxon>Gunneridae</taxon>
        <taxon>Pentapetalae</taxon>
        <taxon>rosids</taxon>
        <taxon>fabids</taxon>
        <taxon>Rosales</taxon>
        <taxon>Rosaceae</taxon>
        <taxon>Amygdaloideae</taxon>
        <taxon>Maleae</taxon>
        <taxon>Malus</taxon>
    </lineage>
</organism>
<dbReference type="PANTHER" id="PTHR48014">
    <property type="entry name" value="SERINE/THREONINE-PROTEIN KINASE FRAY2"/>
    <property type="match status" value="1"/>
</dbReference>
<dbReference type="STRING" id="3750.A0A498HP75"/>
<dbReference type="InterPro" id="IPR011009">
    <property type="entry name" value="Kinase-like_dom_sf"/>
</dbReference>
<keyword evidence="4" id="KW-1185">Reference proteome</keyword>
<accession>A0A498HP75</accession>
<dbReference type="EMBL" id="RDQH01000342">
    <property type="protein sequence ID" value="RXH70713.1"/>
    <property type="molecule type" value="Genomic_DNA"/>
</dbReference>
<gene>
    <name evidence="3" type="ORF">DVH24_013459</name>
</gene>
<comment type="caution">
    <text evidence="3">The sequence shown here is derived from an EMBL/GenBank/DDBJ whole genome shotgun (WGS) entry which is preliminary data.</text>
</comment>
<dbReference type="GO" id="GO:1902456">
    <property type="term" value="P:regulation of stomatal opening"/>
    <property type="evidence" value="ECO:0007669"/>
    <property type="project" value="TreeGrafter"/>
</dbReference>
<dbReference type="InterPro" id="IPR000719">
    <property type="entry name" value="Prot_kinase_dom"/>
</dbReference>
<dbReference type="GO" id="GO:0004672">
    <property type="term" value="F:protein kinase activity"/>
    <property type="evidence" value="ECO:0007669"/>
    <property type="project" value="InterPro"/>
</dbReference>
<evidence type="ECO:0000259" key="2">
    <source>
        <dbReference type="PROSITE" id="PS50011"/>
    </source>
</evidence>
<dbReference type="PANTHER" id="PTHR48014:SF7">
    <property type="entry name" value="SERINE_THREONINE-PROTEIN KINASE BLUS1"/>
    <property type="match status" value="1"/>
</dbReference>
<name>A0A498HP75_MALDO</name>
<reference evidence="3 4" key="1">
    <citation type="submission" date="2018-10" db="EMBL/GenBank/DDBJ databases">
        <title>A high-quality apple genome assembly.</title>
        <authorList>
            <person name="Hu J."/>
        </authorList>
    </citation>
    <scope>NUCLEOTIDE SEQUENCE [LARGE SCALE GENOMIC DNA]</scope>
    <source>
        <strain evidence="4">cv. HFTH1</strain>
        <tissue evidence="3">Young leaf</tissue>
    </source>
</reference>
<sequence length="121" mass="14257">MEFEVIYLHNGNQNNEDIWCLGSRRWNCLVAAFRCLTFCRQNYETHNKAFKNKKFSEAFKDLVGSCLNQDQGKRSMAERLLRNLFFINCRGGDSLMMNVLLGLPSVEERFKKKMKMMKGSW</sequence>
<feature type="domain" description="Protein kinase" evidence="2">
    <location>
        <begin position="1"/>
        <end position="86"/>
    </location>
</feature>
<proteinExistence type="inferred from homology"/>
<dbReference type="Proteomes" id="UP000290289">
    <property type="component" value="Chromosome 16"/>
</dbReference>
<dbReference type="AlphaFoldDB" id="A0A498HP75"/>